<sequence>MQLPYGEIEKNVLRMKFSSADYSVASVLSAIKVHIDVIEELGVVFLGAQTELVAGPTPVFQPVPVVAQFEYTGKGNADEVLKKVYRIIWHGIVNSFPDESSWSEAKEAYSAFIAAQADLLRARIEASQG</sequence>
<gene>
    <name evidence="1" type="ORF">ENI34_00935</name>
</gene>
<comment type="caution">
    <text evidence="1">The sequence shown here is derived from an EMBL/GenBank/DDBJ whole genome shotgun (WGS) entry which is preliminary data.</text>
</comment>
<evidence type="ECO:0000313" key="1">
    <source>
        <dbReference type="EMBL" id="HEC77691.1"/>
    </source>
</evidence>
<dbReference type="EMBL" id="DRIG01000013">
    <property type="protein sequence ID" value="HEC77691.1"/>
    <property type="molecule type" value="Genomic_DNA"/>
</dbReference>
<name>A0A9C9ELG2_UNCW3</name>
<dbReference type="AlphaFoldDB" id="A0A9C9ELG2"/>
<organism evidence="1 2">
    <name type="scientific">candidate division WOR-3 bacterium</name>
    <dbReference type="NCBI Taxonomy" id="2052148"/>
    <lineage>
        <taxon>Bacteria</taxon>
        <taxon>Bacteria division WOR-3</taxon>
    </lineage>
</organism>
<reference evidence="1" key="1">
    <citation type="journal article" date="2020" name="mSystems">
        <title>Genome- and Community-Level Interaction Insights into Carbon Utilization and Element Cycling Functions of Hydrothermarchaeota in Hydrothermal Sediment.</title>
        <authorList>
            <person name="Zhou Z."/>
            <person name="Liu Y."/>
            <person name="Xu W."/>
            <person name="Pan J."/>
            <person name="Luo Z.H."/>
            <person name="Li M."/>
        </authorList>
    </citation>
    <scope>NUCLEOTIDE SEQUENCE</scope>
    <source>
        <strain evidence="1">HyVt-388</strain>
    </source>
</reference>
<proteinExistence type="predicted"/>
<accession>A0A9C9ELG2</accession>
<dbReference type="Proteomes" id="UP000885826">
    <property type="component" value="Unassembled WGS sequence"/>
</dbReference>
<evidence type="ECO:0000313" key="2">
    <source>
        <dbReference type="Proteomes" id="UP000885826"/>
    </source>
</evidence>
<protein>
    <submittedName>
        <fullName evidence="1">Uncharacterized protein</fullName>
    </submittedName>
</protein>